<keyword evidence="2" id="KW-1185">Reference proteome</keyword>
<accession>A0AAD6Z9H5</accession>
<gene>
    <name evidence="1" type="ORF">DFH08DRAFT_822208</name>
</gene>
<name>A0AAD6Z9H5_9AGAR</name>
<protein>
    <submittedName>
        <fullName evidence="1">Uncharacterized protein</fullName>
    </submittedName>
</protein>
<evidence type="ECO:0000313" key="2">
    <source>
        <dbReference type="Proteomes" id="UP001218218"/>
    </source>
</evidence>
<dbReference type="AlphaFoldDB" id="A0AAD6Z9H5"/>
<sequence length="231" mass="25824">MISMVRNHPEGFALLSIRIKIDQHIWRLSWSTGKLRHRAAGVAKVQYHQYLEFTVVVTWRQSSIVNTEDLGLASTGSPCTRPLVYILYMRATSPQTSYHFCARRLSRYCLALAHFSLTLTARAGTQLPPVQMPVSVSIPLWGNRETVTSQLSEMVPDPRRLRVVHEGGKAFYALIGPVLAVIPASGGDPRVYFMFNSGDVQILGLNIDRREADCRPDSLSGRRRGMGGIFP</sequence>
<evidence type="ECO:0000313" key="1">
    <source>
        <dbReference type="EMBL" id="KAJ7312472.1"/>
    </source>
</evidence>
<reference evidence="1" key="1">
    <citation type="submission" date="2023-03" db="EMBL/GenBank/DDBJ databases">
        <title>Massive genome expansion in bonnet fungi (Mycena s.s.) driven by repeated elements and novel gene families across ecological guilds.</title>
        <authorList>
            <consortium name="Lawrence Berkeley National Laboratory"/>
            <person name="Harder C.B."/>
            <person name="Miyauchi S."/>
            <person name="Viragh M."/>
            <person name="Kuo A."/>
            <person name="Thoen E."/>
            <person name="Andreopoulos B."/>
            <person name="Lu D."/>
            <person name="Skrede I."/>
            <person name="Drula E."/>
            <person name="Henrissat B."/>
            <person name="Morin E."/>
            <person name="Kohler A."/>
            <person name="Barry K."/>
            <person name="LaButti K."/>
            <person name="Morin E."/>
            <person name="Salamov A."/>
            <person name="Lipzen A."/>
            <person name="Mereny Z."/>
            <person name="Hegedus B."/>
            <person name="Baldrian P."/>
            <person name="Stursova M."/>
            <person name="Weitz H."/>
            <person name="Taylor A."/>
            <person name="Grigoriev I.V."/>
            <person name="Nagy L.G."/>
            <person name="Martin F."/>
            <person name="Kauserud H."/>
        </authorList>
    </citation>
    <scope>NUCLEOTIDE SEQUENCE</scope>
    <source>
        <strain evidence="1">CBHHK002</strain>
    </source>
</reference>
<comment type="caution">
    <text evidence="1">The sequence shown here is derived from an EMBL/GenBank/DDBJ whole genome shotgun (WGS) entry which is preliminary data.</text>
</comment>
<dbReference type="EMBL" id="JARIHO010000072">
    <property type="protein sequence ID" value="KAJ7312472.1"/>
    <property type="molecule type" value="Genomic_DNA"/>
</dbReference>
<proteinExistence type="predicted"/>
<dbReference type="Proteomes" id="UP001218218">
    <property type="component" value="Unassembled WGS sequence"/>
</dbReference>
<organism evidence="1 2">
    <name type="scientific">Mycena albidolilacea</name>
    <dbReference type="NCBI Taxonomy" id="1033008"/>
    <lineage>
        <taxon>Eukaryota</taxon>
        <taxon>Fungi</taxon>
        <taxon>Dikarya</taxon>
        <taxon>Basidiomycota</taxon>
        <taxon>Agaricomycotina</taxon>
        <taxon>Agaricomycetes</taxon>
        <taxon>Agaricomycetidae</taxon>
        <taxon>Agaricales</taxon>
        <taxon>Marasmiineae</taxon>
        <taxon>Mycenaceae</taxon>
        <taxon>Mycena</taxon>
    </lineage>
</organism>